<accession>A0ACB7TRN9</accession>
<reference evidence="1" key="1">
    <citation type="submission" date="2020-05" db="EMBL/GenBank/DDBJ databases">
        <title>Large-scale comparative analyses of tick genomes elucidate their genetic diversity and vector capacities.</title>
        <authorList>
            <person name="Jia N."/>
            <person name="Wang J."/>
            <person name="Shi W."/>
            <person name="Du L."/>
            <person name="Sun Y."/>
            <person name="Zhan W."/>
            <person name="Jiang J."/>
            <person name="Wang Q."/>
            <person name="Zhang B."/>
            <person name="Ji P."/>
            <person name="Sakyi L.B."/>
            <person name="Cui X."/>
            <person name="Yuan T."/>
            <person name="Jiang B."/>
            <person name="Yang W."/>
            <person name="Lam T.T.-Y."/>
            <person name="Chang Q."/>
            <person name="Ding S."/>
            <person name="Wang X."/>
            <person name="Zhu J."/>
            <person name="Ruan X."/>
            <person name="Zhao L."/>
            <person name="Wei J."/>
            <person name="Que T."/>
            <person name="Du C."/>
            <person name="Cheng J."/>
            <person name="Dai P."/>
            <person name="Han X."/>
            <person name="Huang E."/>
            <person name="Gao Y."/>
            <person name="Liu J."/>
            <person name="Shao H."/>
            <person name="Ye R."/>
            <person name="Li L."/>
            <person name="Wei W."/>
            <person name="Wang X."/>
            <person name="Wang C."/>
            <person name="Yang T."/>
            <person name="Huo Q."/>
            <person name="Li W."/>
            <person name="Guo W."/>
            <person name="Chen H."/>
            <person name="Zhou L."/>
            <person name="Ni X."/>
            <person name="Tian J."/>
            <person name="Zhou Y."/>
            <person name="Sheng Y."/>
            <person name="Liu T."/>
            <person name="Pan Y."/>
            <person name="Xia L."/>
            <person name="Li J."/>
            <person name="Zhao F."/>
            <person name="Cao W."/>
        </authorList>
    </citation>
    <scope>NUCLEOTIDE SEQUENCE</scope>
    <source>
        <strain evidence="1">Hyas-2018</strain>
    </source>
</reference>
<proteinExistence type="predicted"/>
<dbReference type="Proteomes" id="UP000821845">
    <property type="component" value="Chromosome 1"/>
</dbReference>
<evidence type="ECO:0000313" key="2">
    <source>
        <dbReference type="Proteomes" id="UP000821845"/>
    </source>
</evidence>
<organism evidence="1 2">
    <name type="scientific">Hyalomma asiaticum</name>
    <name type="common">Tick</name>
    <dbReference type="NCBI Taxonomy" id="266040"/>
    <lineage>
        <taxon>Eukaryota</taxon>
        <taxon>Metazoa</taxon>
        <taxon>Ecdysozoa</taxon>
        <taxon>Arthropoda</taxon>
        <taxon>Chelicerata</taxon>
        <taxon>Arachnida</taxon>
        <taxon>Acari</taxon>
        <taxon>Parasitiformes</taxon>
        <taxon>Ixodida</taxon>
        <taxon>Ixodoidea</taxon>
        <taxon>Ixodidae</taxon>
        <taxon>Hyalomminae</taxon>
        <taxon>Hyalomma</taxon>
    </lineage>
</organism>
<gene>
    <name evidence="1" type="ORF">HPB50_026575</name>
</gene>
<evidence type="ECO:0000313" key="1">
    <source>
        <dbReference type="EMBL" id="KAH6948839.1"/>
    </source>
</evidence>
<comment type="caution">
    <text evidence="1">The sequence shown here is derived from an EMBL/GenBank/DDBJ whole genome shotgun (WGS) entry which is preliminary data.</text>
</comment>
<name>A0ACB7TRN9_HYAAI</name>
<protein>
    <submittedName>
        <fullName evidence="1">Uncharacterized protein</fullName>
    </submittedName>
</protein>
<sequence length="251" mass="27082">MGKLCSLYKEVIGNSPAVNILPPPPFRQPVNITTELPGVTKQRSAACALRQTANALLHEEHTNHIHVYVDGSVNPTTGSSTAACIIPAENISKTCRLPPYASSTAAETAGLHLAVDLLAENLPSRPVAIYCDSKAALLGLQQPERSTMGTALLTTRLAVLQEAGCPYLYTGFHPMSAYQETKLQIEEETLEHLLLSCLAHSLHRLDMLRAYRNLGLPCATQEHVLFPGCHQESAFRSLLGFLDASGLSSSL</sequence>
<dbReference type="EMBL" id="CM023481">
    <property type="protein sequence ID" value="KAH6948839.1"/>
    <property type="molecule type" value="Genomic_DNA"/>
</dbReference>
<keyword evidence="2" id="KW-1185">Reference proteome</keyword>